<evidence type="ECO:0000313" key="4">
    <source>
        <dbReference type="Proteomes" id="UP000245934"/>
    </source>
</evidence>
<dbReference type="CDD" id="cd02440">
    <property type="entry name" value="AdoMet_MTases"/>
    <property type="match status" value="1"/>
</dbReference>
<evidence type="ECO:0000313" key="3">
    <source>
        <dbReference type="EMBL" id="PWR70312.1"/>
    </source>
</evidence>
<keyword evidence="4" id="KW-1185">Reference proteome</keyword>
<gene>
    <name evidence="3" type="ORF">DLD82_16030</name>
</gene>
<dbReference type="EMBL" id="QGMZ01000044">
    <property type="protein sequence ID" value="PWR70312.1"/>
    <property type="molecule type" value="Genomic_DNA"/>
</dbReference>
<protein>
    <submittedName>
        <fullName evidence="3">SAM-dependent methyltransferase</fullName>
    </submittedName>
</protein>
<evidence type="ECO:0000256" key="1">
    <source>
        <dbReference type="ARBA" id="ARBA00022679"/>
    </source>
</evidence>
<dbReference type="GeneID" id="97609856"/>
<dbReference type="GO" id="GO:0032259">
    <property type="term" value="P:methylation"/>
    <property type="evidence" value="ECO:0007669"/>
    <property type="project" value="UniProtKB-KW"/>
</dbReference>
<dbReference type="InterPro" id="IPR041698">
    <property type="entry name" value="Methyltransf_25"/>
</dbReference>
<organism evidence="3 4">
    <name type="scientific">Methanospirillum stamsii</name>
    <dbReference type="NCBI Taxonomy" id="1277351"/>
    <lineage>
        <taxon>Archaea</taxon>
        <taxon>Methanobacteriati</taxon>
        <taxon>Methanobacteriota</taxon>
        <taxon>Stenosarchaea group</taxon>
        <taxon>Methanomicrobia</taxon>
        <taxon>Methanomicrobiales</taxon>
        <taxon>Methanospirillaceae</taxon>
        <taxon>Methanospirillum</taxon>
    </lineage>
</organism>
<dbReference type="OrthoDB" id="147504at2157"/>
<dbReference type="AlphaFoldDB" id="A0A2V2MQC5"/>
<keyword evidence="3" id="KW-0489">Methyltransferase</keyword>
<dbReference type="Proteomes" id="UP000245934">
    <property type="component" value="Unassembled WGS sequence"/>
</dbReference>
<dbReference type="Gene3D" id="3.40.50.150">
    <property type="entry name" value="Vaccinia Virus protein VP39"/>
    <property type="match status" value="1"/>
</dbReference>
<dbReference type="PANTHER" id="PTHR43861">
    <property type="entry name" value="TRANS-ACONITATE 2-METHYLTRANSFERASE-RELATED"/>
    <property type="match status" value="1"/>
</dbReference>
<reference evidence="3 4" key="1">
    <citation type="submission" date="2018-05" db="EMBL/GenBank/DDBJ databases">
        <title>Draft genome of Methanospirillum stamsii Pt1.</title>
        <authorList>
            <person name="Dueholm M.S."/>
            <person name="Nielsen P.H."/>
            <person name="Bakmann L.F."/>
            <person name="Otzen D.E."/>
        </authorList>
    </citation>
    <scope>NUCLEOTIDE SEQUENCE [LARGE SCALE GENOMIC DNA]</scope>
    <source>
        <strain evidence="3 4">Pt1</strain>
    </source>
</reference>
<dbReference type="RefSeq" id="WP_109942138.1">
    <property type="nucleotide sequence ID" value="NZ_CP176366.1"/>
</dbReference>
<dbReference type="Pfam" id="PF13649">
    <property type="entry name" value="Methyltransf_25"/>
    <property type="match status" value="1"/>
</dbReference>
<dbReference type="InterPro" id="IPR029063">
    <property type="entry name" value="SAM-dependent_MTases_sf"/>
</dbReference>
<dbReference type="Gene3D" id="6.10.140.1580">
    <property type="match status" value="2"/>
</dbReference>
<feature type="domain" description="Methyltransferase" evidence="2">
    <location>
        <begin position="40"/>
        <end position="135"/>
    </location>
</feature>
<proteinExistence type="predicted"/>
<evidence type="ECO:0000259" key="2">
    <source>
        <dbReference type="Pfam" id="PF13649"/>
    </source>
</evidence>
<comment type="caution">
    <text evidence="3">The sequence shown here is derived from an EMBL/GenBank/DDBJ whole genome shotgun (WGS) entry which is preliminary data.</text>
</comment>
<keyword evidence="1 3" id="KW-0808">Transferase</keyword>
<dbReference type="GO" id="GO:0008168">
    <property type="term" value="F:methyltransferase activity"/>
    <property type="evidence" value="ECO:0007669"/>
    <property type="project" value="UniProtKB-KW"/>
</dbReference>
<dbReference type="SUPFAM" id="SSF53335">
    <property type="entry name" value="S-adenosyl-L-methionine-dependent methyltransferases"/>
    <property type="match status" value="1"/>
</dbReference>
<accession>A0A2V2MQC5</accession>
<name>A0A2V2MQC5_9EURY</name>
<sequence length="268" mass="29464">MSKSYVHGYSEVEAQRLFDQADTLTSIIHHDSFFPPKSRILEAGCGTGAQTCILAKQNPDSHFTSVDISESSLDEAKRRILKAGISNVTFIHHDIMDADFSCGMFDHAIFCFVLEHLKEPEKAILRVMQMVKPGGTITAIEGDHGSVCFHPETTMAMRTIECQVILQKQAGGDACIGRKLYPILVRAGLKDVRVTPRIVYADGGRPEMVDGFTLKTFIAMIKGVKEQALAAGLMTTVEWEEGINDLSSSAEKTGTFSYTFYKGSGYIP</sequence>